<protein>
    <submittedName>
        <fullName evidence="1">Uncharacterized protein</fullName>
    </submittedName>
</protein>
<dbReference type="VEuPathDB" id="FungiDB:ACJ73_05427"/>
<accession>A0A1J9Q3S8</accession>
<evidence type="ECO:0000313" key="1">
    <source>
        <dbReference type="EMBL" id="OJD23217.1"/>
    </source>
</evidence>
<dbReference type="EMBL" id="LGTZ01000848">
    <property type="protein sequence ID" value="OJD23217.1"/>
    <property type="molecule type" value="Genomic_DNA"/>
</dbReference>
<proteinExistence type="predicted"/>
<dbReference type="AlphaFoldDB" id="A0A1J9Q3S8"/>
<dbReference type="STRING" id="1658174.A0A1J9Q3S8"/>
<dbReference type="Proteomes" id="UP000242791">
    <property type="component" value="Unassembled WGS sequence"/>
</dbReference>
<keyword evidence="2" id="KW-1185">Reference proteome</keyword>
<gene>
    <name evidence="1" type="ORF">ACJ73_05427</name>
</gene>
<evidence type="ECO:0000313" key="2">
    <source>
        <dbReference type="Proteomes" id="UP000242791"/>
    </source>
</evidence>
<name>A0A1J9Q3S8_9EURO</name>
<reference evidence="1 2" key="1">
    <citation type="submission" date="2015-08" db="EMBL/GenBank/DDBJ databases">
        <title>Emmonsia species relationships and genome sequence.</title>
        <authorList>
            <person name="Cuomo C.A."/>
            <person name="Schwartz I.S."/>
            <person name="Kenyon C."/>
            <person name="De Hoog G.S."/>
            <person name="Govender N.P."/>
            <person name="Botha A."/>
            <person name="Moreno L."/>
            <person name="De Vries M."/>
            <person name="Munoz J.F."/>
            <person name="Stielow J.B."/>
        </authorList>
    </citation>
    <scope>NUCLEOTIDE SEQUENCE [LARGE SCALE GENOMIC DNA]</scope>
    <source>
        <strain evidence="1 2">EI222</strain>
    </source>
</reference>
<organism evidence="1 2">
    <name type="scientific">Blastomyces percursus</name>
    <dbReference type="NCBI Taxonomy" id="1658174"/>
    <lineage>
        <taxon>Eukaryota</taxon>
        <taxon>Fungi</taxon>
        <taxon>Dikarya</taxon>
        <taxon>Ascomycota</taxon>
        <taxon>Pezizomycotina</taxon>
        <taxon>Eurotiomycetes</taxon>
        <taxon>Eurotiomycetidae</taxon>
        <taxon>Onygenales</taxon>
        <taxon>Ajellomycetaceae</taxon>
        <taxon>Blastomyces</taxon>
    </lineage>
</organism>
<dbReference type="OrthoDB" id="4187629at2759"/>
<sequence>MSTLEGFFVKFFEGKDWSDKADAICRRVLGPDSDGDWSQFPNPSTQDDVLTWWFCLQADLLSESRGTYYSTVSKVDLISSKTEQQVDLLLRARGVSPLQNNHN</sequence>
<comment type="caution">
    <text evidence="1">The sequence shown here is derived from an EMBL/GenBank/DDBJ whole genome shotgun (WGS) entry which is preliminary data.</text>
</comment>